<feature type="non-terminal residue" evidence="1">
    <location>
        <position position="59"/>
    </location>
</feature>
<dbReference type="EMBL" id="CACTIH010001924">
    <property type="protein sequence ID" value="CAA2968868.1"/>
    <property type="molecule type" value="Genomic_DNA"/>
</dbReference>
<sequence length="59" mass="6621">MVEGVVVVTIAGGKECYGGWIVFLSARWWWGRRWLEVARGEIARLVAITVTVGLVQVFE</sequence>
<dbReference type="Proteomes" id="UP000594638">
    <property type="component" value="Unassembled WGS sequence"/>
</dbReference>
<comment type="caution">
    <text evidence="1">The sequence shown here is derived from an EMBL/GenBank/DDBJ whole genome shotgun (WGS) entry which is preliminary data.</text>
</comment>
<reference evidence="1 2" key="1">
    <citation type="submission" date="2019-12" db="EMBL/GenBank/DDBJ databases">
        <authorList>
            <person name="Alioto T."/>
            <person name="Alioto T."/>
            <person name="Gomez Garrido J."/>
        </authorList>
    </citation>
    <scope>NUCLEOTIDE SEQUENCE [LARGE SCALE GENOMIC DNA]</scope>
</reference>
<proteinExistence type="predicted"/>
<gene>
    <name evidence="1" type="ORF">OLEA9_A014857</name>
</gene>
<dbReference type="Gramene" id="OE9A014857T1">
    <property type="protein sequence ID" value="OE9A014857C1"/>
    <property type="gene ID" value="OE9A014857"/>
</dbReference>
<name>A0A8S0QTG6_OLEEU</name>
<keyword evidence="2" id="KW-1185">Reference proteome</keyword>
<dbReference type="AlphaFoldDB" id="A0A8S0QTG6"/>
<accession>A0A8S0QTG6</accession>
<evidence type="ECO:0000313" key="2">
    <source>
        <dbReference type="Proteomes" id="UP000594638"/>
    </source>
</evidence>
<evidence type="ECO:0000313" key="1">
    <source>
        <dbReference type="EMBL" id="CAA2968868.1"/>
    </source>
</evidence>
<protein>
    <submittedName>
        <fullName evidence="1">Uncharacterized protein</fullName>
    </submittedName>
</protein>
<organism evidence="1 2">
    <name type="scientific">Olea europaea subsp. europaea</name>
    <dbReference type="NCBI Taxonomy" id="158383"/>
    <lineage>
        <taxon>Eukaryota</taxon>
        <taxon>Viridiplantae</taxon>
        <taxon>Streptophyta</taxon>
        <taxon>Embryophyta</taxon>
        <taxon>Tracheophyta</taxon>
        <taxon>Spermatophyta</taxon>
        <taxon>Magnoliopsida</taxon>
        <taxon>eudicotyledons</taxon>
        <taxon>Gunneridae</taxon>
        <taxon>Pentapetalae</taxon>
        <taxon>asterids</taxon>
        <taxon>lamiids</taxon>
        <taxon>Lamiales</taxon>
        <taxon>Oleaceae</taxon>
        <taxon>Oleeae</taxon>
        <taxon>Olea</taxon>
    </lineage>
</organism>